<feature type="transmembrane region" description="Helical" evidence="1">
    <location>
        <begin position="159"/>
        <end position="178"/>
    </location>
</feature>
<feature type="transmembrane region" description="Helical" evidence="1">
    <location>
        <begin position="99"/>
        <end position="115"/>
    </location>
</feature>
<dbReference type="SUPFAM" id="SSF103481">
    <property type="entry name" value="Multidrug resistance efflux transporter EmrE"/>
    <property type="match status" value="2"/>
</dbReference>
<evidence type="ECO:0000313" key="3">
    <source>
        <dbReference type="EMBL" id="EKC46885.1"/>
    </source>
</evidence>
<organism evidence="3">
    <name type="scientific">human gut metagenome</name>
    <dbReference type="NCBI Taxonomy" id="408170"/>
    <lineage>
        <taxon>unclassified sequences</taxon>
        <taxon>metagenomes</taxon>
        <taxon>organismal metagenomes</taxon>
    </lineage>
</organism>
<comment type="caution">
    <text evidence="3">The sequence shown here is derived from an EMBL/GenBank/DDBJ whole genome shotgun (WGS) entry which is preliminary data.</text>
</comment>
<keyword evidence="1" id="KW-1133">Transmembrane helix</keyword>
<dbReference type="PANTHER" id="PTHR22911:SF137">
    <property type="entry name" value="SOLUTE CARRIER FAMILY 35 MEMBER G2-RELATED"/>
    <property type="match status" value="1"/>
</dbReference>
<feature type="transmembrane region" description="Helical" evidence="1">
    <location>
        <begin position="6"/>
        <end position="24"/>
    </location>
</feature>
<feature type="transmembrane region" description="Helical" evidence="1">
    <location>
        <begin position="67"/>
        <end position="87"/>
    </location>
</feature>
<feature type="domain" description="EamA" evidence="2">
    <location>
        <begin position="156"/>
        <end position="291"/>
    </location>
</feature>
<accession>K1RZJ6</accession>
<feature type="transmembrane region" description="Helical" evidence="1">
    <location>
        <begin position="121"/>
        <end position="138"/>
    </location>
</feature>
<dbReference type="PANTHER" id="PTHR22911">
    <property type="entry name" value="ACYL-MALONYL CONDENSING ENZYME-RELATED"/>
    <property type="match status" value="1"/>
</dbReference>
<dbReference type="Pfam" id="PF00892">
    <property type="entry name" value="EamA"/>
    <property type="match status" value="2"/>
</dbReference>
<name>K1RZJ6_9ZZZZ</name>
<dbReference type="EMBL" id="AJWZ01010989">
    <property type="protein sequence ID" value="EKC46885.1"/>
    <property type="molecule type" value="Genomic_DNA"/>
</dbReference>
<gene>
    <name evidence="3" type="ORF">OBE_16017</name>
</gene>
<dbReference type="InterPro" id="IPR000620">
    <property type="entry name" value="EamA_dom"/>
</dbReference>
<protein>
    <submittedName>
        <fullName evidence="3">Membrane protein containing DUF6, transmembrane</fullName>
    </submittedName>
</protein>
<proteinExistence type="predicted"/>
<keyword evidence="1 3" id="KW-0812">Transmembrane</keyword>
<feature type="transmembrane region" description="Helical" evidence="1">
    <location>
        <begin position="184"/>
        <end position="205"/>
    </location>
</feature>
<dbReference type="GO" id="GO:0016020">
    <property type="term" value="C:membrane"/>
    <property type="evidence" value="ECO:0007669"/>
    <property type="project" value="InterPro"/>
</dbReference>
<feature type="domain" description="EamA" evidence="2">
    <location>
        <begin position="5"/>
        <end position="137"/>
    </location>
</feature>
<feature type="transmembrane region" description="Helical" evidence="1">
    <location>
        <begin position="277"/>
        <end position="293"/>
    </location>
</feature>
<reference evidence="3" key="1">
    <citation type="journal article" date="2013" name="Environ. Microbiol.">
        <title>Microbiota from the distal guts of lean and obese adolescents exhibit partial functional redundancy besides clear differences in community structure.</title>
        <authorList>
            <person name="Ferrer M."/>
            <person name="Ruiz A."/>
            <person name="Lanza F."/>
            <person name="Haange S.B."/>
            <person name="Oberbach A."/>
            <person name="Till H."/>
            <person name="Bargiela R."/>
            <person name="Campoy C."/>
            <person name="Segura M.T."/>
            <person name="Richter M."/>
            <person name="von Bergen M."/>
            <person name="Seifert J."/>
            <person name="Suarez A."/>
        </authorList>
    </citation>
    <scope>NUCLEOTIDE SEQUENCE</scope>
</reference>
<keyword evidence="1" id="KW-0472">Membrane</keyword>
<dbReference type="InterPro" id="IPR037185">
    <property type="entry name" value="EmrE-like"/>
</dbReference>
<evidence type="ECO:0000256" key="1">
    <source>
        <dbReference type="SAM" id="Phobius"/>
    </source>
</evidence>
<evidence type="ECO:0000259" key="2">
    <source>
        <dbReference type="Pfam" id="PF00892"/>
    </source>
</evidence>
<feature type="transmembrane region" description="Helical" evidence="1">
    <location>
        <begin position="36"/>
        <end position="55"/>
    </location>
</feature>
<feature type="transmembrane region" description="Helical" evidence="1">
    <location>
        <begin position="248"/>
        <end position="268"/>
    </location>
</feature>
<dbReference type="AlphaFoldDB" id="K1RZJ6"/>
<sequence>MKEYMWLYWCLLSTIISGFTAIALKKCSNNEPKRIALMGLLSYHLIMIAVSIITNPGFITKLNIADMINILPGILMQSIGFYCMISATKYGKVAITSSISKANVVVTFLLGIIILKENCTLLQLFFSTILVILSIMVAKNKTDTKNPIDKKLEQKAIMYSYGFVLFNGISNFLNKMYVTEYQNPMYVVFNYAVIIIIGLFIYCLFTKNWNYLDIRKINAKKFFVLQALLDASSSIFNRFALLDGNVSIISVITTSSIVVTILSSRFILKEKIAYKKYLMILGIFICVLILSLIK</sequence>